<keyword evidence="1" id="KW-0732">Signal</keyword>
<evidence type="ECO:0000256" key="1">
    <source>
        <dbReference type="SAM" id="SignalP"/>
    </source>
</evidence>
<feature type="chain" id="PRO_5044542321" evidence="1">
    <location>
        <begin position="21"/>
        <end position="93"/>
    </location>
</feature>
<dbReference type="Pfam" id="PF07383">
    <property type="entry name" value="DUF1496"/>
    <property type="match status" value="1"/>
</dbReference>
<dbReference type="AlphaFoldDB" id="A0A0F7HFZ5"/>
<sequence>MSRIPLLIGCLALFSTSVLANRGNVDVVVPVSPEIWGTARTTTTPPPCNRCCIYQNQNYSEGALLKVGDEMMQCARDPNVTGTNPLIWIRLKR</sequence>
<dbReference type="EMBL" id="LR134492">
    <property type="protein sequence ID" value="VEI71230.1"/>
    <property type="molecule type" value="Genomic_DNA"/>
</dbReference>
<name>A0A0F7HFZ5_SERFO</name>
<protein>
    <submittedName>
        <fullName evidence="3">Protein of uncharacterized function (DUF1496)</fullName>
    </submittedName>
</protein>
<reference evidence="3" key="1">
    <citation type="submission" date="2019-05" db="EMBL/GenBank/DDBJ databases">
        <authorList>
            <consortium name="Pathogen Informatics"/>
        </authorList>
    </citation>
    <scope>NUCLEOTIDE SEQUENCE [LARGE SCALE GENOMIC DNA]</scope>
    <source>
        <strain evidence="3">NCTC12965</strain>
        <strain evidence="2 4">NCTC13193</strain>
    </source>
</reference>
<proteinExistence type="predicted"/>
<evidence type="ECO:0000313" key="2">
    <source>
        <dbReference type="EMBL" id="VEI71230.1"/>
    </source>
</evidence>
<dbReference type="RefSeq" id="WP_024486970.1">
    <property type="nucleotide sequence ID" value="NZ_CAMFLQ010000019.1"/>
</dbReference>
<evidence type="ECO:0000313" key="3">
    <source>
        <dbReference type="EMBL" id="VTR44198.1"/>
    </source>
</evidence>
<evidence type="ECO:0000313" key="4">
    <source>
        <dbReference type="Proteomes" id="UP000270487"/>
    </source>
</evidence>
<gene>
    <name evidence="3" type="ORF">NCTC12965_05069</name>
    <name evidence="2" type="ORF">NCTC13193_03272</name>
</gene>
<dbReference type="Proteomes" id="UP000270487">
    <property type="component" value="Chromosome"/>
</dbReference>
<dbReference type="STRING" id="47917.AV650_18145"/>
<feature type="signal peptide" evidence="1">
    <location>
        <begin position="1"/>
        <end position="20"/>
    </location>
</feature>
<dbReference type="EMBL" id="CABEEZ010000110">
    <property type="protein sequence ID" value="VTR44198.1"/>
    <property type="molecule type" value="Genomic_DNA"/>
</dbReference>
<dbReference type="InterPro" id="IPR009971">
    <property type="entry name" value="DUF1496"/>
</dbReference>
<accession>A0A0F7HFZ5</accession>
<dbReference type="GeneID" id="30322921"/>
<dbReference type="KEGG" id="sfw:WN53_22315"/>
<organism evidence="3">
    <name type="scientific">Serratia fonticola</name>
    <dbReference type="NCBI Taxonomy" id="47917"/>
    <lineage>
        <taxon>Bacteria</taxon>
        <taxon>Pseudomonadati</taxon>
        <taxon>Pseudomonadota</taxon>
        <taxon>Gammaproteobacteria</taxon>
        <taxon>Enterobacterales</taxon>
        <taxon>Yersiniaceae</taxon>
        <taxon>Serratia</taxon>
    </lineage>
</organism>